<reference evidence="1 2" key="1">
    <citation type="submission" date="2009-02" db="EMBL/GenBank/DDBJ databases">
        <title>Draft genome sequence of Clostridium asparagiforme (DSM 15981).</title>
        <authorList>
            <person name="Sudarsanam P."/>
            <person name="Ley R."/>
            <person name="Guruge J."/>
            <person name="Turnbaugh P.J."/>
            <person name="Mahowald M."/>
            <person name="Liep D."/>
            <person name="Gordon J."/>
        </authorList>
    </citation>
    <scope>NUCLEOTIDE SEQUENCE [LARGE SCALE GENOMIC DNA]</scope>
    <source>
        <strain evidence="1 2">DSM 15981</strain>
    </source>
</reference>
<dbReference type="EMBL" id="ACCJ01000040">
    <property type="protein sequence ID" value="EEG56974.1"/>
    <property type="molecule type" value="Genomic_DNA"/>
</dbReference>
<dbReference type="Proteomes" id="UP000004756">
    <property type="component" value="Unassembled WGS sequence"/>
</dbReference>
<name>C0CVC9_9FIRM</name>
<accession>C0CVC9</accession>
<dbReference type="HOGENOM" id="CLU_2648001_0_0_9"/>
<dbReference type="AlphaFoldDB" id="C0CVC9"/>
<evidence type="ECO:0000313" key="1">
    <source>
        <dbReference type="EMBL" id="EEG56974.1"/>
    </source>
</evidence>
<protein>
    <submittedName>
        <fullName evidence="1">Uncharacterized protein</fullName>
    </submittedName>
</protein>
<evidence type="ECO:0000313" key="2">
    <source>
        <dbReference type="Proteomes" id="UP000004756"/>
    </source>
</evidence>
<sequence>MSTKHIAQNVCSSPDLSTLSTIIHTQIPHFYPHPESSILRENRVMHRVVHIIHNFRPVFRLSPLSVSGILIFVQFS</sequence>
<keyword evidence="2" id="KW-1185">Reference proteome</keyword>
<gene>
    <name evidence="1" type="ORF">CLOSTASPAR_00932</name>
</gene>
<organism evidence="1 2">
    <name type="scientific">[Clostridium] asparagiforme DSM 15981</name>
    <dbReference type="NCBI Taxonomy" id="518636"/>
    <lineage>
        <taxon>Bacteria</taxon>
        <taxon>Bacillati</taxon>
        <taxon>Bacillota</taxon>
        <taxon>Clostridia</taxon>
        <taxon>Lachnospirales</taxon>
        <taxon>Lachnospiraceae</taxon>
        <taxon>Enterocloster</taxon>
    </lineage>
</organism>
<comment type="caution">
    <text evidence="1">The sequence shown here is derived from an EMBL/GenBank/DDBJ whole genome shotgun (WGS) entry which is preliminary data.</text>
</comment>
<proteinExistence type="predicted"/>